<dbReference type="RefSeq" id="WP_010367858.1">
    <property type="nucleotide sequence ID" value="NZ_AHBZ03000021.1"/>
</dbReference>
<proteinExistence type="predicted"/>
<protein>
    <submittedName>
        <fullName evidence="2">Uncharacterized protein</fullName>
    </submittedName>
</protein>
<evidence type="ECO:0000313" key="3">
    <source>
        <dbReference type="Proteomes" id="UP000016487"/>
    </source>
</evidence>
<reference evidence="2" key="1">
    <citation type="journal article" date="2012" name="J. Bacteriol.">
        <title>Genome sequences of type strains of seven species of the marine bacterium Pseudoalteromonas.</title>
        <authorList>
            <person name="Xie B.B."/>
            <person name="Shu Y.L."/>
            <person name="Qin Q.L."/>
            <person name="Rong J.C."/>
            <person name="Zhang X.Y."/>
            <person name="Chen X.L."/>
            <person name="Shi M."/>
            <person name="He H.L."/>
            <person name="Zhou B.C."/>
            <person name="Zhang Y.Z."/>
        </authorList>
    </citation>
    <scope>NUCLEOTIDE SEQUENCE</scope>
    <source>
        <strain evidence="2">DSM 8771</strain>
    </source>
</reference>
<reference evidence="2" key="2">
    <citation type="submission" date="2015-03" db="EMBL/GenBank/DDBJ databases">
        <title>Genome sequence of Pseudoalteromonas citrea.</title>
        <authorList>
            <person name="Xie B.-B."/>
            <person name="Rong J.-C."/>
            <person name="Qin Q.-L."/>
            <person name="Zhang Y.-Z."/>
        </authorList>
    </citation>
    <scope>NUCLEOTIDE SEQUENCE</scope>
    <source>
        <strain evidence="2">DSM 8771</strain>
    </source>
</reference>
<name>A0AAD4AI32_9GAMM</name>
<dbReference type="AlphaFoldDB" id="A0AAD4AI32"/>
<feature type="coiled-coil region" evidence="1">
    <location>
        <begin position="475"/>
        <end position="502"/>
    </location>
</feature>
<accession>A0AAD4AI32</accession>
<evidence type="ECO:0000256" key="1">
    <source>
        <dbReference type="SAM" id="Coils"/>
    </source>
</evidence>
<sequence length="1136" mass="126623">MTYTVGKISITKGEDIVRGTSTRFVDTANIKLGDLFYFRTNDKDTILLVVDVIDNNSLRLSHLDASPFNPQQNSSQIAYGIIQDFGEGLTAKLSSQLALLQRKWHQRENELTGWFTSDKASHDITSFNGEIAQIPTPAGIKTLAQTAHKTSEYLTQFEQDIQRNTASLAQVSPKLDEFDSQAERMDFMHQDIHQKHNDVVDKHNEFKAAAGKIDAQAHQVHTLSAQVADDTLHADIARKAADAQASISALMTTEVTDAKQRVDTQLAHSIDVAKSVESDSAKAQTAQAFTQALADKVTVQYNEVEQLKEAFSADTLQVNIAKKAVDAQAAAASMQAVNSEKAAEQANQLKQQTELFKDQAGQISTQVHRASQQAQTAASNADGFEKSATYQAGLASQASVLAHEQANKAEQAANLASKVTTDFTAATIPEVGKVPVALNDAQIDEHWVNLEQGMSRLALGILSNNLNRYQKDQLIESLSAQVDDLRDKLQVTQVELEKVANTPVTDINKDYFQGTHASGGTHELPVFNMVERGWLSTASYQEGMAEFLRMNGGSGVVGTRQYQADKGFSVGHRVVDASYATLNIHNHPNYKAMPGMAEVAACINGYYFRTRHNDYRLMHSVPGQYLARSHSIAAQIPSYVNALPTGCEADGRINFQNTQAGYMRDVKQQSPEDCIWELSYLECWIETFQDDLNDPTDSFRHSNDGKKLKEIFDKGRYLNYSGHKNRSENLPYHPMRISYVDDQGVPQHGLLQFRISSMPVATLAKRLGLSNAKVIVGNTGSHYHHIAEPLSQEQIEQLKTGEVPALTVQTSTDFNHRHDIRITWKNGQLVGEDLDTSHQHPVSVIYGDSSQLPYDEDKALKGIIDHTNRFKLVKDLRSRARVGNNQRLMRSRMARFECVDLAQLCEQLPGLEGVGASLQETYDQYGLNDILQDWQGGELNAAYYNRRYRFSRNDASGRVTANRGFNDPTLFCAKTTHAKVVGGFSWMIPLELILRTPREHWNPYECAYVPNAQLRTEEDNEGGKNAETAFSGIDDRHFYFGTPKALLTEQVTGNDPADTANTAWVKGKDGTPRLLYGNGIRVHDYDGHRQRFPVYPLYFEHSHDANQQHWLRDNLKTLLKQAVSGTLTINDIDEML</sequence>
<organism evidence="2 3">
    <name type="scientific">Pseudoalteromonas citrea</name>
    <dbReference type="NCBI Taxonomy" id="43655"/>
    <lineage>
        <taxon>Bacteria</taxon>
        <taxon>Pseudomonadati</taxon>
        <taxon>Pseudomonadota</taxon>
        <taxon>Gammaproteobacteria</taxon>
        <taxon>Alteromonadales</taxon>
        <taxon>Pseudoalteromonadaceae</taxon>
        <taxon>Pseudoalteromonas</taxon>
    </lineage>
</organism>
<keyword evidence="1" id="KW-0175">Coiled coil</keyword>
<evidence type="ECO:0000313" key="2">
    <source>
        <dbReference type="EMBL" id="KAF7770046.1"/>
    </source>
</evidence>
<dbReference type="EMBL" id="AHBZ03000021">
    <property type="protein sequence ID" value="KAF7770046.1"/>
    <property type="molecule type" value="Genomic_DNA"/>
</dbReference>
<dbReference type="Proteomes" id="UP000016487">
    <property type="component" value="Unassembled WGS sequence"/>
</dbReference>
<gene>
    <name evidence="2" type="ORF">PCIT_a2995</name>
</gene>
<comment type="caution">
    <text evidence="2">The sequence shown here is derived from an EMBL/GenBank/DDBJ whole genome shotgun (WGS) entry which is preliminary data.</text>
</comment>